<dbReference type="Proteomes" id="UP000314294">
    <property type="component" value="Unassembled WGS sequence"/>
</dbReference>
<gene>
    <name evidence="2" type="ORF">EYF80_067965</name>
</gene>
<accession>A0A4Z2DZF6</accession>
<organism evidence="2 3">
    <name type="scientific">Liparis tanakae</name>
    <name type="common">Tanaka's snailfish</name>
    <dbReference type="NCBI Taxonomy" id="230148"/>
    <lineage>
        <taxon>Eukaryota</taxon>
        <taxon>Metazoa</taxon>
        <taxon>Chordata</taxon>
        <taxon>Craniata</taxon>
        <taxon>Vertebrata</taxon>
        <taxon>Euteleostomi</taxon>
        <taxon>Actinopterygii</taxon>
        <taxon>Neopterygii</taxon>
        <taxon>Teleostei</taxon>
        <taxon>Neoteleostei</taxon>
        <taxon>Acanthomorphata</taxon>
        <taxon>Eupercaria</taxon>
        <taxon>Perciformes</taxon>
        <taxon>Cottioidei</taxon>
        <taxon>Cottales</taxon>
        <taxon>Liparidae</taxon>
        <taxon>Liparis</taxon>
    </lineage>
</organism>
<protein>
    <submittedName>
        <fullName evidence="2">Uncharacterized protein</fullName>
    </submittedName>
</protein>
<proteinExistence type="predicted"/>
<name>A0A4Z2DZF6_9TELE</name>
<dbReference type="AlphaFoldDB" id="A0A4Z2DZF6"/>
<comment type="caution">
    <text evidence="2">The sequence shown here is derived from an EMBL/GenBank/DDBJ whole genome shotgun (WGS) entry which is preliminary data.</text>
</comment>
<dbReference type="EMBL" id="SRLO01025174">
    <property type="protein sequence ID" value="TNN21923.1"/>
    <property type="molecule type" value="Genomic_DNA"/>
</dbReference>
<sequence length="64" mass="6977">MPVHPLHRGWIWARAGLRTEGRGVGLVRTAEAPVSAGSEEEEEEEEEEEDTLAVEALVSPPDVV</sequence>
<feature type="compositionally biased region" description="Acidic residues" evidence="1">
    <location>
        <begin position="38"/>
        <end position="52"/>
    </location>
</feature>
<evidence type="ECO:0000313" key="3">
    <source>
        <dbReference type="Proteomes" id="UP000314294"/>
    </source>
</evidence>
<evidence type="ECO:0000313" key="2">
    <source>
        <dbReference type="EMBL" id="TNN21923.1"/>
    </source>
</evidence>
<feature type="region of interest" description="Disordered" evidence="1">
    <location>
        <begin position="31"/>
        <end position="64"/>
    </location>
</feature>
<reference evidence="2 3" key="1">
    <citation type="submission" date="2019-03" db="EMBL/GenBank/DDBJ databases">
        <title>First draft genome of Liparis tanakae, snailfish: a comprehensive survey of snailfish specific genes.</title>
        <authorList>
            <person name="Kim W."/>
            <person name="Song I."/>
            <person name="Jeong J.-H."/>
            <person name="Kim D."/>
            <person name="Kim S."/>
            <person name="Ryu S."/>
            <person name="Song J.Y."/>
            <person name="Lee S.K."/>
        </authorList>
    </citation>
    <scope>NUCLEOTIDE SEQUENCE [LARGE SCALE GENOMIC DNA]</scope>
    <source>
        <tissue evidence="2">Muscle</tissue>
    </source>
</reference>
<evidence type="ECO:0000256" key="1">
    <source>
        <dbReference type="SAM" id="MobiDB-lite"/>
    </source>
</evidence>
<keyword evidence="3" id="KW-1185">Reference proteome</keyword>